<dbReference type="Proteomes" id="UP000658225">
    <property type="component" value="Unassembled WGS sequence"/>
</dbReference>
<evidence type="ECO:0000313" key="1">
    <source>
        <dbReference type="EMBL" id="MBE1554460.1"/>
    </source>
</evidence>
<reference evidence="1" key="1">
    <citation type="submission" date="2020-10" db="EMBL/GenBank/DDBJ databases">
        <title>Genomic Encyclopedia of Type Strains, Phase IV (KMG-IV): sequencing the most valuable type-strain genomes for metagenomic binning, comparative biology and taxonomic classification.</title>
        <authorList>
            <person name="Goeker M."/>
        </authorList>
    </citation>
    <scope>NUCLEOTIDE SEQUENCE</scope>
    <source>
        <strain evidence="1">DSM 13886</strain>
    </source>
</reference>
<sequence>MSLFEIMIVSIGIANLVVDIIKLSLRPEKK</sequence>
<gene>
    <name evidence="1" type="ORF">H4683_001536</name>
</gene>
<accession>A0A927RCK4</accession>
<comment type="caution">
    <text evidence="1">The sequence shown here is derived from an EMBL/GenBank/DDBJ whole genome shotgun (WGS) entry which is preliminary data.</text>
</comment>
<dbReference type="EMBL" id="JADBEL010000006">
    <property type="protein sequence ID" value="MBE1554460.1"/>
    <property type="molecule type" value="Genomic_DNA"/>
</dbReference>
<evidence type="ECO:0000313" key="2">
    <source>
        <dbReference type="Proteomes" id="UP000658225"/>
    </source>
</evidence>
<proteinExistence type="predicted"/>
<evidence type="ECO:0008006" key="3">
    <source>
        <dbReference type="Google" id="ProtNLM"/>
    </source>
</evidence>
<organism evidence="1 2">
    <name type="scientific">Sporosarcina limicola</name>
    <dbReference type="NCBI Taxonomy" id="34101"/>
    <lineage>
        <taxon>Bacteria</taxon>
        <taxon>Bacillati</taxon>
        <taxon>Bacillota</taxon>
        <taxon>Bacilli</taxon>
        <taxon>Bacillales</taxon>
        <taxon>Caryophanaceae</taxon>
        <taxon>Sporosarcina</taxon>
    </lineage>
</organism>
<protein>
    <recommendedName>
        <fullName evidence="3">Holin</fullName>
    </recommendedName>
</protein>
<dbReference type="AlphaFoldDB" id="A0A927RCK4"/>
<keyword evidence="2" id="KW-1185">Reference proteome</keyword>
<name>A0A927RCK4_9BACL</name>